<gene>
    <name evidence="1" type="ORF">LCIT_01060</name>
</gene>
<proteinExistence type="predicted"/>
<organism evidence="1 2">
    <name type="scientific">Leuconostoc citreum</name>
    <dbReference type="NCBI Taxonomy" id="33964"/>
    <lineage>
        <taxon>Bacteria</taxon>
        <taxon>Bacillati</taxon>
        <taxon>Bacillota</taxon>
        <taxon>Bacilli</taxon>
        <taxon>Lactobacillales</taxon>
        <taxon>Lactobacillaceae</taxon>
        <taxon>Leuconostoc</taxon>
    </lineage>
</organism>
<dbReference type="RefSeq" id="WP_004900002.1">
    <property type="nucleotide sequence ID" value="NZ_BJJW01000001.1"/>
</dbReference>
<protein>
    <submittedName>
        <fullName evidence="1">Uncharacterized protein</fullName>
    </submittedName>
</protein>
<dbReference type="EMBL" id="BJJW01000001">
    <property type="protein sequence ID" value="GDZ82864.1"/>
    <property type="molecule type" value="Genomic_DNA"/>
</dbReference>
<dbReference type="GeneID" id="61102660"/>
<dbReference type="AlphaFoldDB" id="A0A5A5TZH4"/>
<sequence length="116" mass="13133">MAKDKFEATAFLSSLFHYVHDYNFNHIVFDANRYKVSVNLIRKSATYGHAELFYVSADAKEFAPVMSAINGAVEIAELEGSRQATIKTPELSRGEQVFQFRLREFGNGKYSLDLSV</sequence>
<comment type="caution">
    <text evidence="1">The sequence shown here is derived from an EMBL/GenBank/DDBJ whole genome shotgun (WGS) entry which is preliminary data.</text>
</comment>
<reference evidence="1 2" key="1">
    <citation type="submission" date="2019-04" db="EMBL/GenBank/DDBJ databases">
        <title>A pseudo-fructophilic Leuconostoc citreum strain F192-5 isolated from peel of satsuma mandarin: the first report for isolation and characterization of strain-dependent fructophilic-like characteristics.</title>
        <authorList>
            <person name="Maeno S."/>
            <person name="Tanizawa Y."/>
            <person name="Kajikawa A."/>
            <person name="Kanesaki Y."/>
            <person name="Kubota E."/>
            <person name="Arita M."/>
            <person name="Leon D."/>
            <person name="Endo A."/>
        </authorList>
    </citation>
    <scope>NUCLEOTIDE SEQUENCE [LARGE SCALE GENOMIC DNA]</scope>
    <source>
        <strain evidence="1 2">F192-5</strain>
    </source>
</reference>
<evidence type="ECO:0000313" key="1">
    <source>
        <dbReference type="EMBL" id="GDZ82864.1"/>
    </source>
</evidence>
<accession>A0A5A5TZH4</accession>
<dbReference type="OMA" id="HYAHDFN"/>
<evidence type="ECO:0000313" key="2">
    <source>
        <dbReference type="Proteomes" id="UP000323274"/>
    </source>
</evidence>
<dbReference type="Proteomes" id="UP000323274">
    <property type="component" value="Unassembled WGS sequence"/>
</dbReference>
<name>A0A5A5TZH4_LEUCI</name>